<accession>A0A2A6FL68</accession>
<dbReference type="GO" id="GO:0046872">
    <property type="term" value="F:metal ion binding"/>
    <property type="evidence" value="ECO:0007669"/>
    <property type="project" value="UniProtKB-KW"/>
</dbReference>
<keyword evidence="1" id="KW-0479">Metal-binding</keyword>
<dbReference type="GO" id="GO:0016787">
    <property type="term" value="F:hydrolase activity"/>
    <property type="evidence" value="ECO:0007669"/>
    <property type="project" value="UniProtKB-KW"/>
</dbReference>
<evidence type="ECO:0000256" key="1">
    <source>
        <dbReference type="ARBA" id="ARBA00022723"/>
    </source>
</evidence>
<dbReference type="GO" id="GO:0070813">
    <property type="term" value="P:hydrogen sulfide metabolic process"/>
    <property type="evidence" value="ECO:0007669"/>
    <property type="project" value="TreeGrafter"/>
</dbReference>
<dbReference type="Proteomes" id="UP000219182">
    <property type="component" value="Unassembled WGS sequence"/>
</dbReference>
<protein>
    <submittedName>
        <fullName evidence="3">MBL fold metallo-hydrolase</fullName>
    </submittedName>
</protein>
<dbReference type="GO" id="GO:0006749">
    <property type="term" value="P:glutathione metabolic process"/>
    <property type="evidence" value="ECO:0007669"/>
    <property type="project" value="InterPro"/>
</dbReference>
<dbReference type="PANTHER" id="PTHR43084">
    <property type="entry name" value="PERSULFIDE DIOXYGENASE ETHE1"/>
    <property type="match status" value="1"/>
</dbReference>
<evidence type="ECO:0000259" key="2">
    <source>
        <dbReference type="SMART" id="SM00849"/>
    </source>
</evidence>
<dbReference type="SMART" id="SM00849">
    <property type="entry name" value="Lactamase_B"/>
    <property type="match status" value="1"/>
</dbReference>
<dbReference type="InterPro" id="IPR051682">
    <property type="entry name" value="Mito_Persulfide_Diox"/>
</dbReference>
<dbReference type="GO" id="GO:0050313">
    <property type="term" value="F:sulfur dioxygenase activity"/>
    <property type="evidence" value="ECO:0007669"/>
    <property type="project" value="InterPro"/>
</dbReference>
<dbReference type="InterPro" id="IPR044528">
    <property type="entry name" value="POD-like_MBL-fold"/>
</dbReference>
<evidence type="ECO:0000313" key="4">
    <source>
        <dbReference type="Proteomes" id="UP000219182"/>
    </source>
</evidence>
<sequence>MGNHALLLPWQRKSFLSRQRSGEPGLDALSATLQVTGFYDKPSGSIQYVVADTATRRCAIIDPVLDFDEKSGATATKNADTLLDFIKDERLVVEWILDTHPHADHLSAAHYLRQKTGAPKAIGDRIVDVQKLWKVIYNWPDFPADGSQWDKLFADGDTFSVGNIPARVLFSPGHTLASITYVIGDAAFVHDTLFMPDSGSARADFPGGSAARLWRSIQDILALPDETRLFVGHDYRAGGREARWESTVAEQKAGNIHLVAAHTEADFVALREARDKTLPMPRLILHALQVNMNGGRLPEPEANGRRYLKFPLDGLR</sequence>
<dbReference type="EMBL" id="NWQG01000016">
    <property type="protein sequence ID" value="PDQ22483.1"/>
    <property type="molecule type" value="Genomic_DNA"/>
</dbReference>
<keyword evidence="3" id="KW-0378">Hydrolase</keyword>
<dbReference type="CDD" id="cd07724">
    <property type="entry name" value="POD-like_MBL-fold"/>
    <property type="match status" value="1"/>
</dbReference>
<organism evidence="3 4">
    <name type="scientific">Mesorhizobium sanjuanii</name>
    <dbReference type="NCBI Taxonomy" id="2037900"/>
    <lineage>
        <taxon>Bacteria</taxon>
        <taxon>Pseudomonadati</taxon>
        <taxon>Pseudomonadota</taxon>
        <taxon>Alphaproteobacteria</taxon>
        <taxon>Hyphomicrobiales</taxon>
        <taxon>Phyllobacteriaceae</taxon>
        <taxon>Mesorhizobium</taxon>
    </lineage>
</organism>
<proteinExistence type="predicted"/>
<dbReference type="Gene3D" id="3.60.15.10">
    <property type="entry name" value="Ribonuclease Z/Hydroxyacylglutathione hydrolase-like"/>
    <property type="match status" value="1"/>
</dbReference>
<comment type="caution">
    <text evidence="3">The sequence shown here is derived from an EMBL/GenBank/DDBJ whole genome shotgun (WGS) entry which is preliminary data.</text>
</comment>
<feature type="domain" description="Metallo-beta-lactamase" evidence="2">
    <location>
        <begin position="44"/>
        <end position="233"/>
    </location>
</feature>
<dbReference type="InterPro" id="IPR001279">
    <property type="entry name" value="Metallo-B-lactamas"/>
</dbReference>
<keyword evidence="4" id="KW-1185">Reference proteome</keyword>
<dbReference type="AlphaFoldDB" id="A0A2A6FL68"/>
<name>A0A2A6FL68_9HYPH</name>
<dbReference type="InterPro" id="IPR036866">
    <property type="entry name" value="RibonucZ/Hydroxyglut_hydro"/>
</dbReference>
<dbReference type="PANTHER" id="PTHR43084:SF1">
    <property type="entry name" value="PERSULFIDE DIOXYGENASE ETHE1, MITOCHONDRIAL"/>
    <property type="match status" value="1"/>
</dbReference>
<dbReference type="SUPFAM" id="SSF56281">
    <property type="entry name" value="Metallo-hydrolase/oxidoreductase"/>
    <property type="match status" value="1"/>
</dbReference>
<dbReference type="Pfam" id="PF00753">
    <property type="entry name" value="Lactamase_B"/>
    <property type="match status" value="1"/>
</dbReference>
<reference evidence="3 4" key="1">
    <citation type="submission" date="2017-09" db="EMBL/GenBank/DDBJ databases">
        <title>Mesorhizobum sanjuanii sp. nov. isolated from nodules of Lotus tenuis in saline-alkaline lowlands of Flooding Pampa.</title>
        <authorList>
            <person name="Sannazzaro A.I."/>
            <person name="Torres Tejerizo G.A."/>
            <person name="Fontana F."/>
            <person name="Cumpa Velazquez L.M."/>
            <person name="Hansen L."/>
            <person name="Pistorio M."/>
            <person name="Estrella M.J."/>
        </authorList>
    </citation>
    <scope>NUCLEOTIDE SEQUENCE [LARGE SCALE GENOMIC DNA]</scope>
    <source>
        <strain evidence="3 4">BSA136</strain>
    </source>
</reference>
<evidence type="ECO:0000313" key="3">
    <source>
        <dbReference type="EMBL" id="PDQ22483.1"/>
    </source>
</evidence>
<gene>
    <name evidence="3" type="ORF">CN311_03665</name>
</gene>